<dbReference type="InterPro" id="IPR051120">
    <property type="entry name" value="ABC_AA/LPS_Transport"/>
</dbReference>
<proteinExistence type="predicted"/>
<accession>A0ABP8HF82</accession>
<keyword evidence="7" id="KW-1185">Reference proteome</keyword>
<dbReference type="RefSeq" id="WP_345537193.1">
    <property type="nucleotide sequence ID" value="NZ_BAABGJ010000013.1"/>
</dbReference>
<dbReference type="PANTHER" id="PTHR45772">
    <property type="entry name" value="CONSERVED COMPONENT OF ABC TRANSPORTER FOR NATURAL AMINO ACIDS-RELATED"/>
    <property type="match status" value="1"/>
</dbReference>
<reference evidence="7" key="1">
    <citation type="journal article" date="2019" name="Int. J. Syst. Evol. Microbiol.">
        <title>The Global Catalogue of Microorganisms (GCM) 10K type strain sequencing project: providing services to taxonomists for standard genome sequencing and annotation.</title>
        <authorList>
            <consortium name="The Broad Institute Genomics Platform"/>
            <consortium name="The Broad Institute Genome Sequencing Center for Infectious Disease"/>
            <person name="Wu L."/>
            <person name="Ma J."/>
        </authorList>
    </citation>
    <scope>NUCLEOTIDE SEQUENCE [LARGE SCALE GENOMIC DNA]</scope>
    <source>
        <strain evidence="7">JCM 17804</strain>
    </source>
</reference>
<keyword evidence="1" id="KW-0813">Transport</keyword>
<evidence type="ECO:0000256" key="1">
    <source>
        <dbReference type="ARBA" id="ARBA00022448"/>
    </source>
</evidence>
<keyword evidence="2" id="KW-1003">Cell membrane</keyword>
<dbReference type="GO" id="GO:0005524">
    <property type="term" value="F:ATP binding"/>
    <property type="evidence" value="ECO:0007669"/>
    <property type="project" value="UniProtKB-KW"/>
</dbReference>
<dbReference type="InterPro" id="IPR003439">
    <property type="entry name" value="ABC_transporter-like_ATP-bd"/>
</dbReference>
<evidence type="ECO:0000256" key="4">
    <source>
        <dbReference type="ARBA" id="ARBA00022840"/>
    </source>
</evidence>
<dbReference type="InterPro" id="IPR032823">
    <property type="entry name" value="BCA_ABC_TP_C"/>
</dbReference>
<dbReference type="SMART" id="SM00382">
    <property type="entry name" value="AAA"/>
    <property type="match status" value="1"/>
</dbReference>
<dbReference type="InterPro" id="IPR027417">
    <property type="entry name" value="P-loop_NTPase"/>
</dbReference>
<keyword evidence="4 6" id="KW-0067">ATP-binding</keyword>
<dbReference type="CDD" id="cd03219">
    <property type="entry name" value="ABC_Mj1267_LivG_branched"/>
    <property type="match status" value="1"/>
</dbReference>
<dbReference type="PROSITE" id="PS50893">
    <property type="entry name" value="ABC_TRANSPORTER_2"/>
    <property type="match status" value="1"/>
</dbReference>
<protein>
    <submittedName>
        <fullName evidence="6">ABC transporter ATP-binding protein</fullName>
    </submittedName>
</protein>
<feature type="domain" description="ABC transporter" evidence="5">
    <location>
        <begin position="9"/>
        <end position="257"/>
    </location>
</feature>
<comment type="caution">
    <text evidence="6">The sequence shown here is derived from an EMBL/GenBank/DDBJ whole genome shotgun (WGS) entry which is preliminary data.</text>
</comment>
<gene>
    <name evidence="6" type="ORF">GCM10023165_16960</name>
</gene>
<evidence type="ECO:0000259" key="5">
    <source>
        <dbReference type="PROSITE" id="PS50893"/>
    </source>
</evidence>
<dbReference type="EMBL" id="BAABGJ010000013">
    <property type="protein sequence ID" value="GAA4338352.1"/>
    <property type="molecule type" value="Genomic_DNA"/>
</dbReference>
<sequence length="264" mass="28533">MTRTTRPFVEIDRVSMRFGGIAALCDVSFAVPERAIVGLIGPNGAGKTTLFNCISRLYQPQSGDIRVQGKSILHAPVHEMPAFGIGRTFQNLALYPALSVEANVMVGAHPLVNCSALAEALGMPWARRAEASARARVREVLEALGLERQASRLVAQLTYADRKRVEIARALVCRPRLLLLDEPAGGLHHEEVAVLAALIRSLRDAHGLSVLLVEHHLNLVMTVSDHVVALDFGHKIADGPPAQVRNEPAVQKAYLGEMDDAALA</sequence>
<evidence type="ECO:0000256" key="3">
    <source>
        <dbReference type="ARBA" id="ARBA00022741"/>
    </source>
</evidence>
<dbReference type="Pfam" id="PF00005">
    <property type="entry name" value="ABC_tran"/>
    <property type="match status" value="1"/>
</dbReference>
<evidence type="ECO:0000256" key="2">
    <source>
        <dbReference type="ARBA" id="ARBA00022475"/>
    </source>
</evidence>
<dbReference type="Pfam" id="PF12399">
    <property type="entry name" value="BCA_ABC_TP_C"/>
    <property type="match status" value="1"/>
</dbReference>
<evidence type="ECO:0000313" key="6">
    <source>
        <dbReference type="EMBL" id="GAA4338352.1"/>
    </source>
</evidence>
<name>A0ABP8HF82_9BURK</name>
<evidence type="ECO:0000313" key="7">
    <source>
        <dbReference type="Proteomes" id="UP001500975"/>
    </source>
</evidence>
<dbReference type="SUPFAM" id="SSF52540">
    <property type="entry name" value="P-loop containing nucleoside triphosphate hydrolases"/>
    <property type="match status" value="1"/>
</dbReference>
<keyword evidence="3" id="KW-0547">Nucleotide-binding</keyword>
<dbReference type="PANTHER" id="PTHR45772:SF4">
    <property type="entry name" value="ABC TRANSPORTER ATP-BINDING PROTEIN"/>
    <property type="match status" value="1"/>
</dbReference>
<dbReference type="InterPro" id="IPR003593">
    <property type="entry name" value="AAA+_ATPase"/>
</dbReference>
<dbReference type="Gene3D" id="3.40.50.300">
    <property type="entry name" value="P-loop containing nucleotide triphosphate hydrolases"/>
    <property type="match status" value="1"/>
</dbReference>
<keyword evidence="2" id="KW-0472">Membrane</keyword>
<organism evidence="6 7">
    <name type="scientific">Variovorax defluvii</name>
    <dbReference type="NCBI Taxonomy" id="913761"/>
    <lineage>
        <taxon>Bacteria</taxon>
        <taxon>Pseudomonadati</taxon>
        <taxon>Pseudomonadota</taxon>
        <taxon>Betaproteobacteria</taxon>
        <taxon>Burkholderiales</taxon>
        <taxon>Comamonadaceae</taxon>
        <taxon>Variovorax</taxon>
    </lineage>
</organism>
<dbReference type="Proteomes" id="UP001500975">
    <property type="component" value="Unassembled WGS sequence"/>
</dbReference>